<organism evidence="2 3">
    <name type="scientific">Photobacterium atrarenae</name>
    <dbReference type="NCBI Taxonomy" id="865757"/>
    <lineage>
        <taxon>Bacteria</taxon>
        <taxon>Pseudomonadati</taxon>
        <taxon>Pseudomonadota</taxon>
        <taxon>Gammaproteobacteria</taxon>
        <taxon>Vibrionales</taxon>
        <taxon>Vibrionaceae</taxon>
        <taxon>Photobacterium</taxon>
    </lineage>
</organism>
<dbReference type="EMBL" id="CP101509">
    <property type="protein sequence ID" value="UTV30920.1"/>
    <property type="molecule type" value="Genomic_DNA"/>
</dbReference>
<keyword evidence="3" id="KW-1185">Reference proteome</keyword>
<feature type="transmembrane region" description="Helical" evidence="1">
    <location>
        <begin position="12"/>
        <end position="32"/>
    </location>
</feature>
<reference evidence="2" key="1">
    <citation type="submission" date="2022-07" db="EMBL/GenBank/DDBJ databases">
        <title>Genome sequencing of Photobacterium atrarenae GJH2-4.</title>
        <authorList>
            <person name="Park S.-J."/>
        </authorList>
    </citation>
    <scope>NUCLEOTIDE SEQUENCE</scope>
    <source>
        <strain evidence="2">GJH2-4</strain>
    </source>
</reference>
<keyword evidence="1" id="KW-0472">Membrane</keyword>
<gene>
    <name evidence="2" type="ORF">NNL38_19390</name>
</gene>
<evidence type="ECO:0000313" key="3">
    <source>
        <dbReference type="Proteomes" id="UP001057998"/>
    </source>
</evidence>
<dbReference type="InterPro" id="IPR018895">
    <property type="entry name" value="DUF2474"/>
</dbReference>
<name>A0ABY5GNK7_9GAMM</name>
<accession>A0ABY5GNK7</accession>
<dbReference type="Proteomes" id="UP001057998">
    <property type="component" value="Chromosome 2"/>
</dbReference>
<evidence type="ECO:0000313" key="2">
    <source>
        <dbReference type="EMBL" id="UTV30920.1"/>
    </source>
</evidence>
<proteinExistence type="predicted"/>
<sequence>MKQPLKQWSWLILIWVGSVASLALVSFGFRALMQAAGFKS</sequence>
<evidence type="ECO:0000256" key="1">
    <source>
        <dbReference type="SAM" id="Phobius"/>
    </source>
</evidence>
<protein>
    <submittedName>
        <fullName evidence="2">DUF2474 domain-containing protein</fullName>
    </submittedName>
</protein>
<dbReference type="Pfam" id="PF10617">
    <property type="entry name" value="DUF2474"/>
    <property type="match status" value="1"/>
</dbReference>
<keyword evidence="1" id="KW-1133">Transmembrane helix</keyword>
<keyword evidence="1" id="KW-0812">Transmembrane</keyword>